<protein>
    <recommendedName>
        <fullName evidence="1">anthranilate synthase</fullName>
        <ecNumber evidence="1">4.1.3.27</ecNumber>
    </recommendedName>
</protein>
<evidence type="ECO:0000256" key="2">
    <source>
        <dbReference type="ARBA" id="ARBA00022962"/>
    </source>
</evidence>
<dbReference type="GO" id="GO:0002047">
    <property type="term" value="P:phenazine biosynthetic process"/>
    <property type="evidence" value="ECO:0007669"/>
    <property type="project" value="TreeGrafter"/>
</dbReference>
<evidence type="ECO:0000313" key="7">
    <source>
        <dbReference type="Proteomes" id="UP000005596"/>
    </source>
</evidence>
<feature type="domain" description="Glutamine amidotransferase" evidence="5">
    <location>
        <begin position="6"/>
        <end position="74"/>
    </location>
</feature>
<dbReference type="InterPro" id="IPR050472">
    <property type="entry name" value="Anth_synth/Amidotransfase"/>
</dbReference>
<dbReference type="Proteomes" id="UP000005596">
    <property type="component" value="Unassembled WGS sequence"/>
</dbReference>
<dbReference type="GO" id="GO:0005829">
    <property type="term" value="C:cytosol"/>
    <property type="evidence" value="ECO:0007669"/>
    <property type="project" value="TreeGrafter"/>
</dbReference>
<keyword evidence="3 6" id="KW-0456">Lyase</keyword>
<dbReference type="EMBL" id="AAZJ01000006">
    <property type="protein sequence ID" value="EDK13821.1"/>
    <property type="molecule type" value="Genomic_DNA"/>
</dbReference>
<proteinExistence type="predicted"/>
<evidence type="ECO:0000256" key="4">
    <source>
        <dbReference type="ARBA" id="ARBA00047683"/>
    </source>
</evidence>
<dbReference type="InterPro" id="IPR029062">
    <property type="entry name" value="Class_I_gatase-like"/>
</dbReference>
<reference evidence="6 7" key="1">
    <citation type="journal article" date="2007" name="Genome Biol.">
        <title>Characterization and modeling of the Haemophilus influenzae core and supragenomes based on the complete genomic sequences of Rd and 12 clinical nontypeable strains.</title>
        <authorList>
            <person name="Hogg J.S."/>
            <person name="Hu F.Z."/>
            <person name="Janto B."/>
            <person name="Boissy R."/>
            <person name="Hayes J."/>
            <person name="Keefe R."/>
            <person name="Post J.C."/>
            <person name="Ehrlich G.D."/>
        </authorList>
    </citation>
    <scope>NUCLEOTIDE SEQUENCE [LARGE SCALE GENOMIC DNA]</scope>
    <source>
        <strain evidence="6 7">22.4-21</strain>
    </source>
</reference>
<sequence length="84" mass="9451">MANILFLDNFDSFTYNLVDQFRVLGHNVTIYRNDCDLEKLVETALNTPDTILALSPGPGTPSEAGILLPLIERLKIKCRLLEFV</sequence>
<dbReference type="InterPro" id="IPR017926">
    <property type="entry name" value="GATASE"/>
</dbReference>
<comment type="catalytic activity">
    <reaction evidence="4">
        <text>chorismate + L-glutamine = anthranilate + pyruvate + L-glutamate + H(+)</text>
        <dbReference type="Rhea" id="RHEA:21732"/>
        <dbReference type="ChEBI" id="CHEBI:15361"/>
        <dbReference type="ChEBI" id="CHEBI:15378"/>
        <dbReference type="ChEBI" id="CHEBI:16567"/>
        <dbReference type="ChEBI" id="CHEBI:29748"/>
        <dbReference type="ChEBI" id="CHEBI:29985"/>
        <dbReference type="ChEBI" id="CHEBI:58359"/>
        <dbReference type="EC" id="4.1.3.27"/>
    </reaction>
</comment>
<evidence type="ECO:0000256" key="1">
    <source>
        <dbReference type="ARBA" id="ARBA00012266"/>
    </source>
</evidence>
<dbReference type="EC" id="4.1.3.27" evidence="1"/>
<dbReference type="BioCyc" id="HINF375063:G119K-1287-MONOMER"/>
<name>A4NYE1_HAEIF</name>
<dbReference type="AlphaFoldDB" id="A4NYE1"/>
<evidence type="ECO:0000313" key="6">
    <source>
        <dbReference type="EMBL" id="EDK13821.1"/>
    </source>
</evidence>
<evidence type="ECO:0000259" key="5">
    <source>
        <dbReference type="Pfam" id="PF00117"/>
    </source>
</evidence>
<dbReference type="GO" id="GO:0000162">
    <property type="term" value="P:L-tryptophan biosynthetic process"/>
    <property type="evidence" value="ECO:0007669"/>
    <property type="project" value="TreeGrafter"/>
</dbReference>
<dbReference type="Gene3D" id="3.40.50.880">
    <property type="match status" value="1"/>
</dbReference>
<dbReference type="SUPFAM" id="SSF52317">
    <property type="entry name" value="Class I glutamine amidotransferase-like"/>
    <property type="match status" value="1"/>
</dbReference>
<dbReference type="Pfam" id="PF00117">
    <property type="entry name" value="GATase"/>
    <property type="match status" value="1"/>
</dbReference>
<gene>
    <name evidence="6" type="ORF">CGSHiR3021_04932</name>
</gene>
<dbReference type="PANTHER" id="PTHR43418">
    <property type="entry name" value="MULTIFUNCTIONAL TRYPTOPHAN BIOSYNTHESIS PROTEIN-RELATED"/>
    <property type="match status" value="1"/>
</dbReference>
<keyword evidence="2" id="KW-0315">Glutamine amidotransferase</keyword>
<dbReference type="PANTHER" id="PTHR43418:SF2">
    <property type="entry name" value="BIFUNCTIONAL PROTEIN TRPGD"/>
    <property type="match status" value="1"/>
</dbReference>
<evidence type="ECO:0000256" key="3">
    <source>
        <dbReference type="ARBA" id="ARBA00023239"/>
    </source>
</evidence>
<dbReference type="GO" id="GO:0004049">
    <property type="term" value="F:anthranilate synthase activity"/>
    <property type="evidence" value="ECO:0007669"/>
    <property type="project" value="UniProtKB-EC"/>
</dbReference>
<dbReference type="GO" id="GO:0004048">
    <property type="term" value="F:anthranilate phosphoribosyltransferase activity"/>
    <property type="evidence" value="ECO:0007669"/>
    <property type="project" value="TreeGrafter"/>
</dbReference>
<dbReference type="PRINTS" id="PR00097">
    <property type="entry name" value="ANTSNTHASEII"/>
</dbReference>
<accession>A4NYE1</accession>
<organism evidence="6 7">
    <name type="scientific">Haemophilus influenzae 22.4-21</name>
    <dbReference type="NCBI Taxonomy" id="375063"/>
    <lineage>
        <taxon>Bacteria</taxon>
        <taxon>Pseudomonadati</taxon>
        <taxon>Pseudomonadota</taxon>
        <taxon>Gammaproteobacteria</taxon>
        <taxon>Pasteurellales</taxon>
        <taxon>Pasteurellaceae</taxon>
        <taxon>Haemophilus</taxon>
    </lineage>
</organism>